<dbReference type="EMBL" id="JAETWB010000014">
    <property type="protein sequence ID" value="MBL6080535.1"/>
    <property type="molecule type" value="Genomic_DNA"/>
</dbReference>
<dbReference type="RefSeq" id="WP_202833764.1">
    <property type="nucleotide sequence ID" value="NZ_JAETWB010000014.1"/>
</dbReference>
<evidence type="ECO:0000259" key="1">
    <source>
        <dbReference type="Pfam" id="PF03330"/>
    </source>
</evidence>
<gene>
    <name evidence="2" type="ORF">JMJ56_21185</name>
</gene>
<dbReference type="CDD" id="cd22268">
    <property type="entry name" value="DPBB_RlpA-like"/>
    <property type="match status" value="1"/>
</dbReference>
<dbReference type="Pfam" id="PF03330">
    <property type="entry name" value="DPBB_1"/>
    <property type="match status" value="1"/>
</dbReference>
<dbReference type="Proteomes" id="UP000660885">
    <property type="component" value="Unassembled WGS sequence"/>
</dbReference>
<feature type="domain" description="RlpA-like protein double-psi beta-barrel" evidence="1">
    <location>
        <begin position="50"/>
        <end position="137"/>
    </location>
</feature>
<organism evidence="2 3">
    <name type="scientific">Belnapia arida</name>
    <dbReference type="NCBI Taxonomy" id="2804533"/>
    <lineage>
        <taxon>Bacteria</taxon>
        <taxon>Pseudomonadati</taxon>
        <taxon>Pseudomonadota</taxon>
        <taxon>Alphaproteobacteria</taxon>
        <taxon>Acetobacterales</taxon>
        <taxon>Roseomonadaceae</taxon>
        <taxon>Belnapia</taxon>
    </lineage>
</organism>
<protein>
    <recommendedName>
        <fullName evidence="1">RlpA-like protein double-psi beta-barrel domain-containing protein</fullName>
    </recommendedName>
</protein>
<sequence>MFGPETIVLRLAIVIGFLLILPDAAYCNEPAVGAAQGEAAAVDRSGRELRGKAAIFARHLAGRRMADGGFFNPEASVVASNTLPLGATARVTNLQNGQVAMVRVRDRISGTDGRILNVSPKVAEFLGVRRSGVFPVAVAPLAVPQADGNIQLGSGTGLAGRRAHITGNRDRR</sequence>
<comment type="caution">
    <text evidence="2">The sequence shown here is derived from an EMBL/GenBank/DDBJ whole genome shotgun (WGS) entry which is preliminary data.</text>
</comment>
<dbReference type="SUPFAM" id="SSF50685">
    <property type="entry name" value="Barwin-like endoglucanases"/>
    <property type="match status" value="1"/>
</dbReference>
<dbReference type="InterPro" id="IPR036908">
    <property type="entry name" value="RlpA-like_sf"/>
</dbReference>
<dbReference type="PANTHER" id="PTHR34183">
    <property type="entry name" value="ENDOLYTIC PEPTIDOGLYCAN TRANSGLYCOSYLASE RLPA"/>
    <property type="match status" value="1"/>
</dbReference>
<keyword evidence="3" id="KW-1185">Reference proteome</keyword>
<dbReference type="PANTHER" id="PTHR34183:SF8">
    <property type="entry name" value="ENDOLYTIC PEPTIDOGLYCAN TRANSGLYCOSYLASE RLPA-RELATED"/>
    <property type="match status" value="1"/>
</dbReference>
<dbReference type="InterPro" id="IPR009009">
    <property type="entry name" value="RlpA-like_DPBB"/>
</dbReference>
<reference evidence="2 3" key="1">
    <citation type="submission" date="2021-01" db="EMBL/GenBank/DDBJ databases">
        <title>Belnapia mucosa sp. nov. and Belnapia arida sp. nov., isolated from the Tabernas Desert (Almeria, Spain).</title>
        <authorList>
            <person name="Molina-Menor E."/>
            <person name="Vidal-Verdu A."/>
            <person name="Calonge A."/>
            <person name="Satari L."/>
            <person name="Pereto J."/>
            <person name="Porcar M."/>
        </authorList>
    </citation>
    <scope>NUCLEOTIDE SEQUENCE [LARGE SCALE GENOMIC DNA]</scope>
    <source>
        <strain evidence="2 3">T18</strain>
    </source>
</reference>
<evidence type="ECO:0000313" key="3">
    <source>
        <dbReference type="Proteomes" id="UP000660885"/>
    </source>
</evidence>
<accession>A0ABS1U7N0</accession>
<evidence type="ECO:0000313" key="2">
    <source>
        <dbReference type="EMBL" id="MBL6080535.1"/>
    </source>
</evidence>
<proteinExistence type="predicted"/>
<dbReference type="Gene3D" id="2.40.40.10">
    <property type="entry name" value="RlpA-like domain"/>
    <property type="match status" value="1"/>
</dbReference>
<name>A0ABS1U7N0_9PROT</name>